<dbReference type="Ensembl" id="ENSSFOT00015052380.1">
    <property type="protein sequence ID" value="ENSSFOP00015056892.1"/>
    <property type="gene ID" value="ENSSFOG00015025741.1"/>
</dbReference>
<dbReference type="GO" id="GO:0046931">
    <property type="term" value="P:pore complex assembly"/>
    <property type="evidence" value="ECO:0007669"/>
    <property type="project" value="InterPro"/>
</dbReference>
<dbReference type="GO" id="GO:0044218">
    <property type="term" value="C:other organism cell membrane"/>
    <property type="evidence" value="ECO:0007669"/>
    <property type="project" value="UniProtKB-KW"/>
</dbReference>
<keyword evidence="4" id="KW-0472">Membrane</keyword>
<sequence length="167" mass="18500">MSVEKLVADNKQHGRCVGIEIVNKSELPLESPQTFCFSGFVKVPPAAVIDPQETAVCLFAKNLGFRGSVGLLSYKFANKRVFLLFSNPYDFVTYSNEFALFIGDHQLSTDKKMFDQIYRSHVGPVSFANLRKDGGSVSLKAGGIEFSATMSNFTEAIIKMQVKDSRK</sequence>
<keyword evidence="7" id="KW-1185">Reference proteome</keyword>
<dbReference type="GO" id="GO:0006812">
    <property type="term" value="P:monoatomic cation transport"/>
    <property type="evidence" value="ECO:0007669"/>
    <property type="project" value="InterPro"/>
</dbReference>
<dbReference type="InterPro" id="IPR015926">
    <property type="entry name" value="Cytolysin/lectin"/>
</dbReference>
<dbReference type="Gene3D" id="2.60.270.20">
    <property type="entry name" value="Cytolysin/lectin"/>
    <property type="match status" value="1"/>
</dbReference>
<dbReference type="PANTHER" id="PTHR40388">
    <property type="entry name" value="BRYOPORIN"/>
    <property type="match status" value="1"/>
</dbReference>
<evidence type="ECO:0000256" key="2">
    <source>
        <dbReference type="ARBA" id="ARBA00004532"/>
    </source>
</evidence>
<evidence type="ECO:0000313" key="7">
    <source>
        <dbReference type="Proteomes" id="UP000694397"/>
    </source>
</evidence>
<dbReference type="GO" id="GO:0051715">
    <property type="term" value="P:cytolysis in another organism"/>
    <property type="evidence" value="ECO:0007669"/>
    <property type="project" value="InterPro"/>
</dbReference>
<evidence type="ECO:0000256" key="3">
    <source>
        <dbReference type="ARBA" id="ARBA00022537"/>
    </source>
</evidence>
<reference evidence="6" key="3">
    <citation type="submission" date="2025-09" db="UniProtKB">
        <authorList>
            <consortium name="Ensembl"/>
        </authorList>
    </citation>
    <scope>IDENTIFICATION</scope>
</reference>
<protein>
    <submittedName>
        <fullName evidence="6">Uncharacterized protein</fullName>
    </submittedName>
</protein>
<reference evidence="6" key="2">
    <citation type="submission" date="2025-08" db="UniProtKB">
        <authorList>
            <consortium name="Ensembl"/>
        </authorList>
    </citation>
    <scope>IDENTIFICATION</scope>
</reference>
<reference evidence="6 7" key="1">
    <citation type="submission" date="2019-04" db="EMBL/GenBank/DDBJ databases">
        <authorList>
            <consortium name="Wellcome Sanger Institute Data Sharing"/>
        </authorList>
    </citation>
    <scope>NUCLEOTIDE SEQUENCE [LARGE SCALE GENOMIC DNA]</scope>
</reference>
<proteinExistence type="predicted"/>
<dbReference type="GeneTree" id="ENSGT00940000164286"/>
<dbReference type="GO" id="GO:0042151">
    <property type="term" value="C:nematocyst"/>
    <property type="evidence" value="ECO:0007669"/>
    <property type="project" value="UniProtKB-SubCell"/>
</dbReference>
<organism evidence="6 7">
    <name type="scientific">Scleropages formosus</name>
    <name type="common">Asian bonytongue</name>
    <name type="synonym">Osteoglossum formosum</name>
    <dbReference type="NCBI Taxonomy" id="113540"/>
    <lineage>
        <taxon>Eukaryota</taxon>
        <taxon>Metazoa</taxon>
        <taxon>Chordata</taxon>
        <taxon>Craniata</taxon>
        <taxon>Vertebrata</taxon>
        <taxon>Euteleostomi</taxon>
        <taxon>Actinopterygii</taxon>
        <taxon>Neopterygii</taxon>
        <taxon>Teleostei</taxon>
        <taxon>Osteoglossocephala</taxon>
        <taxon>Osteoglossomorpha</taxon>
        <taxon>Osteoglossiformes</taxon>
        <taxon>Osteoglossidae</taxon>
        <taxon>Scleropages</taxon>
    </lineage>
</organism>
<evidence type="ECO:0000256" key="5">
    <source>
        <dbReference type="ARBA" id="ARBA00023331"/>
    </source>
</evidence>
<evidence type="ECO:0000313" key="6">
    <source>
        <dbReference type="Ensembl" id="ENSSFOP00015056892.1"/>
    </source>
</evidence>
<dbReference type="InterPro" id="IPR009104">
    <property type="entry name" value="Anemon_actinoporin-like"/>
</dbReference>
<dbReference type="Proteomes" id="UP000694397">
    <property type="component" value="Chromosome 19"/>
</dbReference>
<dbReference type="Pfam" id="PF06369">
    <property type="entry name" value="Anemone_cytotox"/>
    <property type="match status" value="1"/>
</dbReference>
<dbReference type="SUPFAM" id="SSF63724">
    <property type="entry name" value="Cytolysin/lectin"/>
    <property type="match status" value="1"/>
</dbReference>
<dbReference type="GO" id="GO:0015267">
    <property type="term" value="F:channel activity"/>
    <property type="evidence" value="ECO:0007669"/>
    <property type="project" value="InterPro"/>
</dbReference>
<dbReference type="GO" id="GO:0046930">
    <property type="term" value="C:pore complex"/>
    <property type="evidence" value="ECO:0007669"/>
    <property type="project" value="InterPro"/>
</dbReference>
<dbReference type="AlphaFoldDB" id="A0A8C9TY56"/>
<dbReference type="InterPro" id="IPR050677">
    <property type="entry name" value="Actinoporin_PFT"/>
</dbReference>
<comment type="subcellular location">
    <subcellularLocation>
        <location evidence="2">Nematocyst</location>
    </subcellularLocation>
    <subcellularLocation>
        <location evidence="1">Target cell membrane</location>
    </subcellularLocation>
</comment>
<accession>A0A8C9TY56</accession>
<dbReference type="PANTHER" id="PTHR40388:SF1">
    <property type="entry name" value="BRYOPORIN"/>
    <property type="match status" value="1"/>
</dbReference>
<evidence type="ECO:0000256" key="4">
    <source>
        <dbReference type="ARBA" id="ARBA00023298"/>
    </source>
</evidence>
<dbReference type="OrthoDB" id="6132998at2759"/>
<keyword evidence="5" id="KW-0166">Nematocyst</keyword>
<evidence type="ECO:0000256" key="1">
    <source>
        <dbReference type="ARBA" id="ARBA00004175"/>
    </source>
</evidence>
<name>A0A8C9TY56_SCLFO</name>
<keyword evidence="4" id="KW-1053">Target membrane</keyword>
<keyword evidence="3" id="KW-1052">Target cell membrane</keyword>